<keyword evidence="2" id="KW-1185">Reference proteome</keyword>
<dbReference type="STRING" id="1137799.GZ78_04295"/>
<dbReference type="Pfam" id="PF09957">
    <property type="entry name" value="VapB_antitoxin"/>
    <property type="match status" value="1"/>
</dbReference>
<protein>
    <recommendedName>
        <fullName evidence="3">Transcriptional regulator of the Arc/MetJ class</fullName>
    </recommendedName>
</protein>
<name>A0A081NL97_9GAMM</name>
<evidence type="ECO:0008006" key="3">
    <source>
        <dbReference type="Google" id="ProtNLM"/>
    </source>
</evidence>
<evidence type="ECO:0000313" key="2">
    <source>
        <dbReference type="Proteomes" id="UP000028073"/>
    </source>
</evidence>
<proteinExistence type="predicted"/>
<dbReference type="RefSeq" id="WP_034832915.1">
    <property type="nucleotide sequence ID" value="NZ_JOKH01000001.1"/>
</dbReference>
<dbReference type="eggNOG" id="COG5450">
    <property type="taxonomic scope" value="Bacteria"/>
</dbReference>
<gene>
    <name evidence="1" type="ORF">GZ78_04295</name>
</gene>
<dbReference type="OrthoDB" id="9805830at2"/>
<reference evidence="1 2" key="1">
    <citation type="submission" date="2014-06" db="EMBL/GenBank/DDBJ databases">
        <title>Whole Genome Sequences of Three Symbiotic Endozoicomonas Bacteria.</title>
        <authorList>
            <person name="Neave M.J."/>
            <person name="Apprill A."/>
            <person name="Voolstra C.R."/>
        </authorList>
    </citation>
    <scope>NUCLEOTIDE SEQUENCE [LARGE SCALE GENOMIC DNA]</scope>
    <source>
        <strain evidence="1 2">DSM 25634</strain>
    </source>
</reference>
<dbReference type="EMBL" id="JOKH01000001">
    <property type="protein sequence ID" value="KEQ19220.1"/>
    <property type="molecule type" value="Genomic_DNA"/>
</dbReference>
<evidence type="ECO:0000313" key="1">
    <source>
        <dbReference type="EMBL" id="KEQ19220.1"/>
    </source>
</evidence>
<comment type="caution">
    <text evidence="1">The sequence shown here is derived from an EMBL/GenBank/DDBJ whole genome shotgun (WGS) entry which is preliminary data.</text>
</comment>
<accession>A0A081NL97</accession>
<organism evidence="1 2">
    <name type="scientific">Endozoicomonas numazuensis</name>
    <dbReference type="NCBI Taxonomy" id="1137799"/>
    <lineage>
        <taxon>Bacteria</taxon>
        <taxon>Pseudomonadati</taxon>
        <taxon>Pseudomonadota</taxon>
        <taxon>Gammaproteobacteria</taxon>
        <taxon>Oceanospirillales</taxon>
        <taxon>Endozoicomonadaceae</taxon>
        <taxon>Endozoicomonas</taxon>
    </lineage>
</organism>
<dbReference type="InterPro" id="IPR019239">
    <property type="entry name" value="VapB_antitoxin"/>
</dbReference>
<dbReference type="AlphaFoldDB" id="A0A081NL97"/>
<dbReference type="Proteomes" id="UP000028073">
    <property type="component" value="Unassembled WGS sequence"/>
</dbReference>
<sequence length="69" mass="7914">MSGSSVRTNIVIDQELMEEALALTGQKTRKDLVHYALQELVRRARQKELLALKGKISWDGDLSEMRETR</sequence>